<dbReference type="Pfam" id="PF07734">
    <property type="entry name" value="FBA_1"/>
    <property type="match status" value="1"/>
</dbReference>
<name>A0A251UJU9_HELAN</name>
<gene>
    <name evidence="3" type="ORF">HannXRQ_Chr06g0184781</name>
    <name evidence="2" type="ORF">HanXRQr2_Chr06g0276461</name>
</gene>
<dbReference type="SMART" id="SM00256">
    <property type="entry name" value="FBOX"/>
    <property type="match status" value="1"/>
</dbReference>
<dbReference type="EMBL" id="CM007895">
    <property type="protein sequence ID" value="OTG23647.1"/>
    <property type="molecule type" value="Genomic_DNA"/>
</dbReference>
<dbReference type="SUPFAM" id="SSF81383">
    <property type="entry name" value="F-box domain"/>
    <property type="match status" value="1"/>
</dbReference>
<dbReference type="Proteomes" id="UP000215914">
    <property type="component" value="Chromosome 6"/>
</dbReference>
<evidence type="ECO:0000313" key="3">
    <source>
        <dbReference type="EMBL" id="OTG23647.1"/>
    </source>
</evidence>
<dbReference type="InterPro" id="IPR036047">
    <property type="entry name" value="F-box-like_dom_sf"/>
</dbReference>
<keyword evidence="4" id="KW-1185">Reference proteome</keyword>
<accession>A0A251UJU9</accession>
<dbReference type="OrthoDB" id="1932945at2759"/>
<dbReference type="CDD" id="cd22157">
    <property type="entry name" value="F-box_AtFBW1-like"/>
    <property type="match status" value="1"/>
</dbReference>
<feature type="domain" description="F-box" evidence="1">
    <location>
        <begin position="1"/>
        <end position="45"/>
    </location>
</feature>
<dbReference type="InterPro" id="IPR050796">
    <property type="entry name" value="SCF_F-box_component"/>
</dbReference>
<proteinExistence type="predicted"/>
<dbReference type="Pfam" id="PF00646">
    <property type="entry name" value="F-box"/>
    <property type="match status" value="1"/>
</dbReference>
<dbReference type="FunCoup" id="A0A251UJU9">
    <property type="interactions" value="249"/>
</dbReference>
<dbReference type="Gramene" id="mRNA:HanXRQr2_Chr06g0276461">
    <property type="protein sequence ID" value="CDS:HanXRQr2_Chr06g0276461.1"/>
    <property type="gene ID" value="HanXRQr2_Chr06g0276461"/>
</dbReference>
<dbReference type="InParanoid" id="A0A251UJU9"/>
<evidence type="ECO:0000313" key="4">
    <source>
        <dbReference type="Proteomes" id="UP000215914"/>
    </source>
</evidence>
<protein>
    <submittedName>
        <fullName evidence="2 3">F-box domain-containing protein</fullName>
    </submittedName>
</protein>
<reference evidence="2" key="3">
    <citation type="submission" date="2020-06" db="EMBL/GenBank/DDBJ databases">
        <title>Helianthus annuus Genome sequencing and assembly Release 2.</title>
        <authorList>
            <person name="Gouzy J."/>
            <person name="Langlade N."/>
            <person name="Munos S."/>
        </authorList>
    </citation>
    <scope>NUCLEOTIDE SEQUENCE</scope>
    <source>
        <tissue evidence="2">Leaves</tissue>
    </source>
</reference>
<dbReference type="EMBL" id="MNCJ02000321">
    <property type="protein sequence ID" value="KAF5803872.1"/>
    <property type="molecule type" value="Genomic_DNA"/>
</dbReference>
<dbReference type="PANTHER" id="PTHR31672:SF10">
    <property type="entry name" value="F-BOX DOMAIN-CONTAINING PROTEIN"/>
    <property type="match status" value="1"/>
</dbReference>
<evidence type="ECO:0000259" key="1">
    <source>
        <dbReference type="PROSITE" id="PS50181"/>
    </source>
</evidence>
<sequence>MSDYLPIEIQVEILKKLPVKSLIQCRSVSKAWKSLIDSSDFIAHYSGQQQHLLVSYHDDFDRKYVSVVDDDAFPRHKVPLTVPVPVDMLKHSRIIGSSHGLLCLYSGYGETAVVWNISIRRAVAVNVPNVGDYYRYGAVLGFGVCGETNDPKIVKITPMDSTSSIPWQIDVFTLSIGAWRRPYSTNLPRKSLNFDCSLLGVVVDGDFCWLATDRITMDGERWSVNLIISFDLTSEEFTEINLPDALAHLERLHLSMSKLRESLVLIQGYLCNEDVFHVWMMEDDVPKLFTKMFTICIPGVVVLGVLEFRKSGEPIIEILDSSCDPYEDDSSLVVYEPCSKHITHLGISGMCSFFLSCYMGSCLGISGMCSFSSYSYKETLLLLDHPDLTTYDI</sequence>
<dbReference type="InterPro" id="IPR017451">
    <property type="entry name" value="F-box-assoc_interact_dom"/>
</dbReference>
<dbReference type="PROSITE" id="PS50181">
    <property type="entry name" value="FBOX"/>
    <property type="match status" value="1"/>
</dbReference>
<dbReference type="Gene3D" id="1.20.1280.50">
    <property type="match status" value="1"/>
</dbReference>
<dbReference type="InterPro" id="IPR006527">
    <property type="entry name" value="F-box-assoc_dom_typ1"/>
</dbReference>
<dbReference type="NCBIfam" id="TIGR01640">
    <property type="entry name" value="F_box_assoc_1"/>
    <property type="match status" value="1"/>
</dbReference>
<dbReference type="STRING" id="4232.A0A251UJU9"/>
<dbReference type="InterPro" id="IPR001810">
    <property type="entry name" value="F-box_dom"/>
</dbReference>
<reference evidence="2 4" key="1">
    <citation type="journal article" date="2017" name="Nature">
        <title>The sunflower genome provides insights into oil metabolism, flowering and Asterid evolution.</title>
        <authorList>
            <person name="Badouin H."/>
            <person name="Gouzy J."/>
            <person name="Grassa C.J."/>
            <person name="Murat F."/>
            <person name="Staton S.E."/>
            <person name="Cottret L."/>
            <person name="Lelandais-Briere C."/>
            <person name="Owens G.L."/>
            <person name="Carrere S."/>
            <person name="Mayjonade B."/>
            <person name="Legrand L."/>
            <person name="Gill N."/>
            <person name="Kane N.C."/>
            <person name="Bowers J.E."/>
            <person name="Hubner S."/>
            <person name="Bellec A."/>
            <person name="Berard A."/>
            <person name="Berges H."/>
            <person name="Blanchet N."/>
            <person name="Boniface M.C."/>
            <person name="Brunel D."/>
            <person name="Catrice O."/>
            <person name="Chaidir N."/>
            <person name="Claudel C."/>
            <person name="Donnadieu C."/>
            <person name="Faraut T."/>
            <person name="Fievet G."/>
            <person name="Helmstetter N."/>
            <person name="King M."/>
            <person name="Knapp S.J."/>
            <person name="Lai Z."/>
            <person name="Le Paslier M.C."/>
            <person name="Lippi Y."/>
            <person name="Lorenzon L."/>
            <person name="Mandel J.R."/>
            <person name="Marage G."/>
            <person name="Marchand G."/>
            <person name="Marquand E."/>
            <person name="Bret-Mestries E."/>
            <person name="Morien E."/>
            <person name="Nambeesan S."/>
            <person name="Nguyen T."/>
            <person name="Pegot-Espagnet P."/>
            <person name="Pouilly N."/>
            <person name="Raftis F."/>
            <person name="Sallet E."/>
            <person name="Schiex T."/>
            <person name="Thomas J."/>
            <person name="Vandecasteele C."/>
            <person name="Vares D."/>
            <person name="Vear F."/>
            <person name="Vautrin S."/>
            <person name="Crespi M."/>
            <person name="Mangin B."/>
            <person name="Burke J.M."/>
            <person name="Salse J."/>
            <person name="Munos S."/>
            <person name="Vincourt P."/>
            <person name="Rieseberg L.H."/>
            <person name="Langlade N.B."/>
        </authorList>
    </citation>
    <scope>NUCLEOTIDE SEQUENCE [LARGE SCALE GENOMIC DNA]</scope>
    <source>
        <strain evidence="4">cv. SF193</strain>
        <tissue evidence="2">Leaves</tissue>
    </source>
</reference>
<organism evidence="3 4">
    <name type="scientific">Helianthus annuus</name>
    <name type="common">Common sunflower</name>
    <dbReference type="NCBI Taxonomy" id="4232"/>
    <lineage>
        <taxon>Eukaryota</taxon>
        <taxon>Viridiplantae</taxon>
        <taxon>Streptophyta</taxon>
        <taxon>Embryophyta</taxon>
        <taxon>Tracheophyta</taxon>
        <taxon>Spermatophyta</taxon>
        <taxon>Magnoliopsida</taxon>
        <taxon>eudicotyledons</taxon>
        <taxon>Gunneridae</taxon>
        <taxon>Pentapetalae</taxon>
        <taxon>asterids</taxon>
        <taxon>campanulids</taxon>
        <taxon>Asterales</taxon>
        <taxon>Asteraceae</taxon>
        <taxon>Asteroideae</taxon>
        <taxon>Heliantheae alliance</taxon>
        <taxon>Heliantheae</taxon>
        <taxon>Helianthus</taxon>
    </lineage>
</organism>
<reference evidence="3" key="2">
    <citation type="submission" date="2017-02" db="EMBL/GenBank/DDBJ databases">
        <title>Sunflower complete genome.</title>
        <authorList>
            <person name="Langlade N."/>
            <person name="Munos S."/>
        </authorList>
    </citation>
    <scope>NUCLEOTIDE SEQUENCE [LARGE SCALE GENOMIC DNA]</scope>
    <source>
        <tissue evidence="3">Leaves</tissue>
    </source>
</reference>
<dbReference type="AlphaFoldDB" id="A0A251UJU9"/>
<evidence type="ECO:0000313" key="2">
    <source>
        <dbReference type="EMBL" id="KAF5803872.1"/>
    </source>
</evidence>
<dbReference type="PANTHER" id="PTHR31672">
    <property type="entry name" value="BNACNNG10540D PROTEIN"/>
    <property type="match status" value="1"/>
</dbReference>